<evidence type="ECO:0000313" key="2">
    <source>
        <dbReference type="Proteomes" id="UP000527143"/>
    </source>
</evidence>
<name>A0A840YQP1_9SPHN</name>
<dbReference type="InterPro" id="IPR009560">
    <property type="entry name" value="DUF1176"/>
</dbReference>
<comment type="caution">
    <text evidence="1">The sequence shown here is derived from an EMBL/GenBank/DDBJ whole genome shotgun (WGS) entry which is preliminary data.</text>
</comment>
<dbReference type="RefSeq" id="WP_184088182.1">
    <property type="nucleotide sequence ID" value="NZ_JACIJF010000007.1"/>
</dbReference>
<dbReference type="Proteomes" id="UP000527143">
    <property type="component" value="Unassembled WGS sequence"/>
</dbReference>
<dbReference type="Pfam" id="PF06674">
    <property type="entry name" value="DUF1176"/>
    <property type="match status" value="1"/>
</dbReference>
<evidence type="ECO:0008006" key="3">
    <source>
        <dbReference type="Google" id="ProtNLM"/>
    </source>
</evidence>
<dbReference type="AlphaFoldDB" id="A0A840YQP1"/>
<evidence type="ECO:0000313" key="1">
    <source>
        <dbReference type="EMBL" id="MBB5711391.1"/>
    </source>
</evidence>
<accession>A0A840YQP1</accession>
<keyword evidence="2" id="KW-1185">Reference proteome</keyword>
<gene>
    <name evidence="1" type="ORF">FHT02_002635</name>
</gene>
<dbReference type="EMBL" id="JACIJF010000007">
    <property type="protein sequence ID" value="MBB5711391.1"/>
    <property type="molecule type" value="Genomic_DNA"/>
</dbReference>
<reference evidence="1 2" key="1">
    <citation type="submission" date="2020-08" db="EMBL/GenBank/DDBJ databases">
        <title>Genomic Encyclopedia of Type Strains, Phase IV (KMG-IV): sequencing the most valuable type-strain genomes for metagenomic binning, comparative biology and taxonomic classification.</title>
        <authorList>
            <person name="Goeker M."/>
        </authorList>
    </citation>
    <scope>NUCLEOTIDE SEQUENCE [LARGE SCALE GENOMIC DNA]</scope>
    <source>
        <strain evidence="1 2">DSM 26736</strain>
    </source>
</reference>
<proteinExistence type="predicted"/>
<sequence>MLTYALLLAAAQAVPTPGTEKGFGDWEVACDNSRACEMTSLIPEEAEWPEDGPLNVSVAREAGPAAGFDVTIETGEMKGVVAVKIDGAEVVRNTPAKGGIRITGAEAARIVAAMANGTAMRIEHAGKLVMTVPLSGSAAALRFIEAEQGRAGTVTAAVAKGAKPASSVPAAIAAPQVAALRASGKPAAITKALKARMVKLAECDDAGESDPMEVSTAALGGGATLALLPCLSGAYNTLLVPFVVRGGTVAVADLDYSNEGSDTAPMLTNGWWEAERSVLSSRAKGRGIGDCGESAEYVWDGRRFRLIELRSMDPCRGSTNWLRRWTAKPVFR</sequence>
<protein>
    <recommendedName>
        <fullName evidence="3">DUF1176 domain-containing protein</fullName>
    </recommendedName>
</protein>
<organism evidence="1 2">
    <name type="scientific">Sphingomonas xinjiangensis</name>
    <dbReference type="NCBI Taxonomy" id="643568"/>
    <lineage>
        <taxon>Bacteria</taxon>
        <taxon>Pseudomonadati</taxon>
        <taxon>Pseudomonadota</taxon>
        <taxon>Alphaproteobacteria</taxon>
        <taxon>Sphingomonadales</taxon>
        <taxon>Sphingomonadaceae</taxon>
        <taxon>Sphingomonas</taxon>
    </lineage>
</organism>